<feature type="non-terminal residue" evidence="9">
    <location>
        <position position="1"/>
    </location>
</feature>
<gene>
    <name evidence="9" type="ORF">D0868_09900</name>
</gene>
<dbReference type="SUPFAM" id="SSF103481">
    <property type="entry name" value="Multidrug resistance efflux transporter EmrE"/>
    <property type="match status" value="1"/>
</dbReference>
<organism evidence="9 10">
    <name type="scientific">Hortaea werneckii</name>
    <name type="common">Black yeast</name>
    <name type="synonym">Cladosporium werneckii</name>
    <dbReference type="NCBI Taxonomy" id="91943"/>
    <lineage>
        <taxon>Eukaryota</taxon>
        <taxon>Fungi</taxon>
        <taxon>Dikarya</taxon>
        <taxon>Ascomycota</taxon>
        <taxon>Pezizomycotina</taxon>
        <taxon>Dothideomycetes</taxon>
        <taxon>Dothideomycetidae</taxon>
        <taxon>Mycosphaerellales</taxon>
        <taxon>Teratosphaeriaceae</taxon>
        <taxon>Hortaea</taxon>
    </lineage>
</organism>
<evidence type="ECO:0000256" key="6">
    <source>
        <dbReference type="ARBA" id="ARBA00023136"/>
    </source>
</evidence>
<feature type="region of interest" description="Disordered" evidence="8">
    <location>
        <begin position="67"/>
        <end position="146"/>
    </location>
</feature>
<dbReference type="GO" id="GO:0030659">
    <property type="term" value="C:cytoplasmic vesicle membrane"/>
    <property type="evidence" value="ECO:0007669"/>
    <property type="project" value="UniProtKB-SubCell"/>
</dbReference>
<evidence type="ECO:0000256" key="7">
    <source>
        <dbReference type="RuleBase" id="RU367097"/>
    </source>
</evidence>
<comment type="subcellular location">
    <subcellularLocation>
        <location evidence="7">Golgi apparatus membrane</location>
        <topology evidence="7">Multi-pass membrane protein</topology>
    </subcellularLocation>
    <subcellularLocation>
        <location evidence="7">Cytoplasmic vesicle membrane</location>
        <topology evidence="7">Multi-pass membrane protein</topology>
    </subcellularLocation>
    <subcellularLocation>
        <location evidence="7">Endoplasmic reticulum membrane</location>
        <topology evidence="7">Multi-pass membrane protein</topology>
    </subcellularLocation>
</comment>
<evidence type="ECO:0000256" key="2">
    <source>
        <dbReference type="ARBA" id="ARBA00010425"/>
    </source>
</evidence>
<feature type="transmembrane region" description="Helical" evidence="7">
    <location>
        <begin position="352"/>
        <end position="370"/>
    </location>
</feature>
<feature type="transmembrane region" description="Helical" evidence="7">
    <location>
        <begin position="419"/>
        <end position="439"/>
    </location>
</feature>
<keyword evidence="7" id="KW-0968">Cytoplasmic vesicle</keyword>
<keyword evidence="6 7" id="KW-0472">Membrane</keyword>
<dbReference type="InterPro" id="IPR037185">
    <property type="entry name" value="EmrE-like"/>
</dbReference>
<name>A0A3M6Y7A1_HORWE</name>
<comment type="function">
    <text evidence="1 7">Involved in the import of GDP-mannose from the cytoplasm into the Golgi lumen.</text>
</comment>
<dbReference type="InterPro" id="IPR050186">
    <property type="entry name" value="TPT_transporter"/>
</dbReference>
<comment type="caution">
    <text evidence="9">The sequence shown here is derived from an EMBL/GenBank/DDBJ whole genome shotgun (WGS) entry which is preliminary data.</text>
</comment>
<feature type="compositionally biased region" description="Gly residues" evidence="8">
    <location>
        <begin position="471"/>
        <end position="482"/>
    </location>
</feature>
<dbReference type="VEuPathDB" id="FungiDB:BTJ68_07628"/>
<dbReference type="GO" id="GO:0005789">
    <property type="term" value="C:endoplasmic reticulum membrane"/>
    <property type="evidence" value="ECO:0007669"/>
    <property type="project" value="UniProtKB-SubCell"/>
</dbReference>
<feature type="compositionally biased region" description="Polar residues" evidence="8">
    <location>
        <begin position="485"/>
        <end position="500"/>
    </location>
</feature>
<keyword evidence="4 7" id="KW-0812">Transmembrane</keyword>
<keyword evidence="5 7" id="KW-1133">Transmembrane helix</keyword>
<dbReference type="GO" id="GO:0000139">
    <property type="term" value="C:Golgi membrane"/>
    <property type="evidence" value="ECO:0007669"/>
    <property type="project" value="UniProtKB-SubCell"/>
</dbReference>
<keyword evidence="7" id="KW-0333">Golgi apparatus</keyword>
<feature type="transmembrane region" description="Helical" evidence="7">
    <location>
        <begin position="181"/>
        <end position="201"/>
    </location>
</feature>
<comment type="subunit">
    <text evidence="3 7">Homooligomer.</text>
</comment>
<dbReference type="NCBIfam" id="TIGR00803">
    <property type="entry name" value="nst"/>
    <property type="match status" value="1"/>
</dbReference>
<evidence type="ECO:0000313" key="9">
    <source>
        <dbReference type="EMBL" id="RMX98781.1"/>
    </source>
</evidence>
<feature type="region of interest" description="Disordered" evidence="8">
    <location>
        <begin position="471"/>
        <end position="500"/>
    </location>
</feature>
<dbReference type="PANTHER" id="PTHR11132">
    <property type="entry name" value="SOLUTE CARRIER FAMILY 35"/>
    <property type="match status" value="1"/>
</dbReference>
<feature type="transmembrane region" description="Helical" evidence="7">
    <location>
        <begin position="319"/>
        <end position="336"/>
    </location>
</feature>
<sequence length="500" mass="54030">PSQTFPFRVRTWTPLLLRLIVSSYFLLLLSRPFSHFFSLNHPTRPLAHIHPTTLQQTAKTSTFVGVSQSLKRGHWQSPSPLASRPNSHTSPDPSPPPQSTMSGAEKEKREQQGDLAIELDDRKPTFDAVPSRSHTPAMNGPGNGGGAGSVTNNPAISILCYCGSSILMTVTNKYVLSGTGFNLNFFLLCVQSVVCIVAIQACKQAGLITFRDFNTDEARKWFPISVLLIGMIYTSTKALQFLSIPVYTIFKNLTIILIAYGEVLWFGGSVTSMALLSFGLMVLSSVIAAWADIQHALTSYGGDASSGEAAEKISTLNAGYVWMMLNCFCSASYVLGMRKRIKLTNFKDFDTMYYNNLLSIPILAICSLFLEDWSSANINTNFPPSHRNAMIITMILSGLSGIFISYTSAWCVRVTSSTTYSMVGALNKLPIALSGLIFFDAPVTVPSVSAILVGFVSGIVYAVAKMKQGKGGPQGGGNGGKGILPTTSASVQSMRDSLKS</sequence>
<protein>
    <recommendedName>
        <fullName evidence="7">GDP-mannose transporter</fullName>
        <shortName evidence="7">GMT</shortName>
    </recommendedName>
</protein>
<feature type="transmembrane region" description="Helical" evidence="7">
    <location>
        <begin position="390"/>
        <end position="412"/>
    </location>
</feature>
<keyword evidence="7" id="KW-0256">Endoplasmic reticulum</keyword>
<proteinExistence type="inferred from homology"/>
<evidence type="ECO:0000256" key="3">
    <source>
        <dbReference type="ARBA" id="ARBA00011182"/>
    </source>
</evidence>
<accession>A0A3M6Y7A1</accession>
<feature type="transmembrane region" description="Helical" evidence="7">
    <location>
        <begin position="445"/>
        <end position="464"/>
    </location>
</feature>
<dbReference type="Proteomes" id="UP000282582">
    <property type="component" value="Unassembled WGS sequence"/>
</dbReference>
<evidence type="ECO:0000256" key="4">
    <source>
        <dbReference type="ARBA" id="ARBA00022692"/>
    </source>
</evidence>
<comment type="similarity">
    <text evidence="2 7">Belongs to the TPT transporter family. SLC35D subfamily.</text>
</comment>
<evidence type="ECO:0000256" key="8">
    <source>
        <dbReference type="SAM" id="MobiDB-lite"/>
    </source>
</evidence>
<feature type="transmembrane region" description="Helical" evidence="7">
    <location>
        <begin position="263"/>
        <end position="291"/>
    </location>
</feature>
<feature type="compositionally biased region" description="Polar residues" evidence="8">
    <location>
        <begin position="67"/>
        <end position="80"/>
    </location>
</feature>
<evidence type="ECO:0000256" key="5">
    <source>
        <dbReference type="ARBA" id="ARBA00022989"/>
    </source>
</evidence>
<evidence type="ECO:0000256" key="1">
    <source>
        <dbReference type="ARBA" id="ARBA00003420"/>
    </source>
</evidence>
<reference evidence="9 10" key="1">
    <citation type="journal article" date="2018" name="BMC Genomics">
        <title>Genomic evidence for intraspecific hybridization in a clonal and extremely halotolerant yeast.</title>
        <authorList>
            <person name="Gostincar C."/>
            <person name="Stajich J.E."/>
            <person name="Zupancic J."/>
            <person name="Zalar P."/>
            <person name="Gunde-Cimerman N."/>
        </authorList>
    </citation>
    <scope>NUCLEOTIDE SEQUENCE [LARGE SCALE GENOMIC DNA]</scope>
    <source>
        <strain evidence="9 10">EXF-6654</strain>
    </source>
</reference>
<dbReference type="AlphaFoldDB" id="A0A3M6Y7A1"/>
<keyword evidence="7" id="KW-0762">Sugar transport</keyword>
<evidence type="ECO:0000313" key="10">
    <source>
        <dbReference type="Proteomes" id="UP000282582"/>
    </source>
</evidence>
<dbReference type="EMBL" id="QWIK01000979">
    <property type="protein sequence ID" value="RMX98781.1"/>
    <property type="molecule type" value="Genomic_DNA"/>
</dbReference>
<feature type="transmembrane region" description="Helical" evidence="7">
    <location>
        <begin position="221"/>
        <end position="242"/>
    </location>
</feature>
<keyword evidence="7" id="KW-0813">Transport</keyword>